<dbReference type="FunFam" id="1.10.238.10:FF:000001">
    <property type="entry name" value="Calmodulin 1"/>
    <property type="match status" value="1"/>
</dbReference>
<dbReference type="GO" id="GO:0005509">
    <property type="term" value="F:calcium ion binding"/>
    <property type="evidence" value="ECO:0007669"/>
    <property type="project" value="InterPro"/>
</dbReference>
<dbReference type="PROSITE" id="PS00018">
    <property type="entry name" value="EF_HAND_1"/>
    <property type="match status" value="1"/>
</dbReference>
<evidence type="ECO:0000259" key="3">
    <source>
        <dbReference type="PROSITE" id="PS50222"/>
    </source>
</evidence>
<dbReference type="VEuPathDB" id="FungiDB:AeMF1_018546"/>
<organism evidence="4 5">
    <name type="scientific">Aphanomyces euteiches</name>
    <dbReference type="NCBI Taxonomy" id="100861"/>
    <lineage>
        <taxon>Eukaryota</taxon>
        <taxon>Sar</taxon>
        <taxon>Stramenopiles</taxon>
        <taxon>Oomycota</taxon>
        <taxon>Saprolegniomycetes</taxon>
        <taxon>Saprolegniales</taxon>
        <taxon>Verrucalvaceae</taxon>
        <taxon>Aphanomyces</taxon>
    </lineage>
</organism>
<keyword evidence="1" id="KW-0677">Repeat</keyword>
<accession>A0A6G0X8N6</accession>
<evidence type="ECO:0000313" key="4">
    <source>
        <dbReference type="EMBL" id="KAF0736369.1"/>
    </source>
</evidence>
<feature type="domain" description="EF-hand" evidence="3">
    <location>
        <begin position="4"/>
        <end position="39"/>
    </location>
</feature>
<dbReference type="SUPFAM" id="SSF47473">
    <property type="entry name" value="EF-hand"/>
    <property type="match status" value="1"/>
</dbReference>
<dbReference type="PROSITE" id="PS50222">
    <property type="entry name" value="EF_HAND_2"/>
    <property type="match status" value="3"/>
</dbReference>
<proteinExistence type="predicted"/>
<dbReference type="AlphaFoldDB" id="A0A6G0X8N6"/>
<dbReference type="SMART" id="SM00054">
    <property type="entry name" value="EFh"/>
    <property type="match status" value="3"/>
</dbReference>
<dbReference type="Gene3D" id="1.10.238.10">
    <property type="entry name" value="EF-hand"/>
    <property type="match status" value="1"/>
</dbReference>
<dbReference type="CDD" id="cd00051">
    <property type="entry name" value="EFh"/>
    <property type="match status" value="1"/>
</dbReference>
<feature type="domain" description="EF-hand" evidence="3">
    <location>
        <begin position="115"/>
        <end position="150"/>
    </location>
</feature>
<sequence>MMRADMAVVLECFRRYDSGQKGYLIKDEVKWAVTALLGSTPTKLVLVQLFNIPQEQYKDMRIDQDIFLQVMSRRMENVDVTETIRRWFKAFDTDSSGFISWKNFEKICQVAVPHMPRHVVFQLFREADVNHDDKVSYGEFERMMLLSIYKEQTLHS</sequence>
<name>A0A6G0X8N6_9STRA</name>
<protein>
    <recommendedName>
        <fullName evidence="3">EF-hand domain-containing protein</fullName>
    </recommendedName>
</protein>
<dbReference type="InterPro" id="IPR050145">
    <property type="entry name" value="Centrin_CML-like"/>
</dbReference>
<dbReference type="InterPro" id="IPR011992">
    <property type="entry name" value="EF-hand-dom_pair"/>
</dbReference>
<keyword evidence="2" id="KW-0106">Calcium</keyword>
<evidence type="ECO:0000313" key="5">
    <source>
        <dbReference type="Proteomes" id="UP000481153"/>
    </source>
</evidence>
<gene>
    <name evidence="4" type="ORF">Ae201684_007388</name>
</gene>
<feature type="domain" description="EF-hand" evidence="3">
    <location>
        <begin position="79"/>
        <end position="114"/>
    </location>
</feature>
<dbReference type="InterPro" id="IPR018247">
    <property type="entry name" value="EF_Hand_1_Ca_BS"/>
</dbReference>
<dbReference type="EMBL" id="VJMJ01000089">
    <property type="protein sequence ID" value="KAF0736369.1"/>
    <property type="molecule type" value="Genomic_DNA"/>
</dbReference>
<dbReference type="InterPro" id="IPR002048">
    <property type="entry name" value="EF_hand_dom"/>
</dbReference>
<dbReference type="Proteomes" id="UP000481153">
    <property type="component" value="Unassembled WGS sequence"/>
</dbReference>
<evidence type="ECO:0000256" key="1">
    <source>
        <dbReference type="ARBA" id="ARBA00022737"/>
    </source>
</evidence>
<dbReference type="Pfam" id="PF13499">
    <property type="entry name" value="EF-hand_7"/>
    <property type="match status" value="1"/>
</dbReference>
<evidence type="ECO:0000256" key="2">
    <source>
        <dbReference type="ARBA" id="ARBA00022837"/>
    </source>
</evidence>
<comment type="caution">
    <text evidence="4">The sequence shown here is derived from an EMBL/GenBank/DDBJ whole genome shotgun (WGS) entry which is preliminary data.</text>
</comment>
<reference evidence="4 5" key="1">
    <citation type="submission" date="2019-07" db="EMBL/GenBank/DDBJ databases">
        <title>Genomics analysis of Aphanomyces spp. identifies a new class of oomycete effector associated with host adaptation.</title>
        <authorList>
            <person name="Gaulin E."/>
        </authorList>
    </citation>
    <scope>NUCLEOTIDE SEQUENCE [LARGE SCALE GENOMIC DNA]</scope>
    <source>
        <strain evidence="4 5">ATCC 201684</strain>
    </source>
</reference>
<keyword evidence="5" id="KW-1185">Reference proteome</keyword>
<dbReference type="PANTHER" id="PTHR23050">
    <property type="entry name" value="CALCIUM BINDING PROTEIN"/>
    <property type="match status" value="1"/>
</dbReference>